<accession>A0A520MYG3</accession>
<dbReference type="AlphaFoldDB" id="A0A520MYG3"/>
<feature type="chain" id="PRO_5021736206" evidence="1">
    <location>
        <begin position="22"/>
        <end position="235"/>
    </location>
</feature>
<proteinExistence type="predicted"/>
<dbReference type="Proteomes" id="UP000318710">
    <property type="component" value="Unassembled WGS sequence"/>
</dbReference>
<keyword evidence="1" id="KW-0732">Signal</keyword>
<gene>
    <name evidence="2" type="ORF">EVA93_04360</name>
</gene>
<comment type="caution">
    <text evidence="2">The sequence shown here is derived from an EMBL/GenBank/DDBJ whole genome shotgun (WGS) entry which is preliminary data.</text>
</comment>
<organism evidence="2 3">
    <name type="scientific">SAR86 cluster bacterium</name>
    <dbReference type="NCBI Taxonomy" id="2030880"/>
    <lineage>
        <taxon>Bacteria</taxon>
        <taxon>Pseudomonadati</taxon>
        <taxon>Pseudomonadota</taxon>
        <taxon>Gammaproteobacteria</taxon>
        <taxon>SAR86 cluster</taxon>
    </lineage>
</organism>
<reference evidence="2 3" key="1">
    <citation type="submission" date="2019-02" db="EMBL/GenBank/DDBJ databases">
        <title>Prokaryotic population dynamics and viral predation in marine succession experiment using metagenomics: the confinement effect.</title>
        <authorList>
            <person name="Haro-Moreno J.M."/>
            <person name="Rodriguez-Valera F."/>
            <person name="Lopez-Perez M."/>
        </authorList>
    </citation>
    <scope>NUCLEOTIDE SEQUENCE [LARGE SCALE GENOMIC DNA]</scope>
    <source>
        <strain evidence="2">MED-G160</strain>
    </source>
</reference>
<name>A0A520MYG3_9GAMM</name>
<evidence type="ECO:0000256" key="1">
    <source>
        <dbReference type="SAM" id="SignalP"/>
    </source>
</evidence>
<sequence>MKKFIYSFLALFFVSTQSVFAAGYIATYSFNVSNPSEYVKALDELMDSDWGKSFPAVVNLHQYVFNGYDDATHIVVLNYEDAESLGKGTESFADPIFQAHLAQTASLIEPVEQSLNMKLISGGNYDPENNQVYTIYRMKVDDAASYAKAYSKVTKAQEEAGNVAGSYGLRAQMGGSVNYYTHYAFTSAGTMTEAMQSAETLYSSDSFAEFSKEVDGNREIRNISIIQTVKAYNTN</sequence>
<dbReference type="EMBL" id="SHBF01000031">
    <property type="protein sequence ID" value="RZO26206.1"/>
    <property type="molecule type" value="Genomic_DNA"/>
</dbReference>
<feature type="signal peptide" evidence="1">
    <location>
        <begin position="1"/>
        <end position="21"/>
    </location>
</feature>
<evidence type="ECO:0000313" key="3">
    <source>
        <dbReference type="Proteomes" id="UP000318710"/>
    </source>
</evidence>
<evidence type="ECO:0000313" key="2">
    <source>
        <dbReference type="EMBL" id="RZO26206.1"/>
    </source>
</evidence>
<protein>
    <submittedName>
        <fullName evidence="2">Uncharacterized protein</fullName>
    </submittedName>
</protein>